<dbReference type="GeneID" id="77953296"/>
<keyword evidence="2" id="KW-0240">DNA-directed RNA polymerase</keyword>
<dbReference type="RefSeq" id="YP_010676931.1">
    <property type="nucleotide sequence ID" value="NC_071015.1"/>
</dbReference>
<dbReference type="EMBL" id="MZ348422">
    <property type="protein sequence ID" value="QYN80119.1"/>
    <property type="molecule type" value="Genomic_DNA"/>
</dbReference>
<proteinExistence type="predicted"/>
<evidence type="ECO:0000256" key="1">
    <source>
        <dbReference type="SAM" id="MobiDB-lite"/>
    </source>
</evidence>
<accession>A0AAE7WI60</accession>
<name>A0AAE7WI60_9CAUD</name>
<dbReference type="KEGG" id="vg:77953296"/>
<evidence type="ECO:0000313" key="2">
    <source>
        <dbReference type="EMBL" id="QYN80119.1"/>
    </source>
</evidence>
<sequence length="225" mass="24711">MKNRKEIENGVLLLAKKFTKGGGNHKLYTELFGRLSDDQFKAFWNGVCDSGFIPMFVDNFDMAETINYDHMVKVAAEFDIPLEQQLVITDPDTGLEHTTPETALVGIAEVRKQRQLQAKKFGASKHDHEVEDLTGQPTGDSRAGGISNPEIQVLLSLGLPTLAKELADVRGGDAGAYRAYKNDILTSGRATTESALQRGTGVKSLQTAHFLLRGQHLDNNLADRD</sequence>
<keyword evidence="3" id="KW-1185">Reference proteome</keyword>
<organism evidence="2 3">
    <name type="scientific">Kosakonia phage Kc263</name>
    <dbReference type="NCBI Taxonomy" id="2863194"/>
    <lineage>
        <taxon>Viruses</taxon>
        <taxon>Duplodnaviria</taxon>
        <taxon>Heunggongvirae</taxon>
        <taxon>Uroviricota</taxon>
        <taxon>Caudoviricetes</taxon>
        <taxon>Chimalliviridae</taxon>
        <taxon>Branisovskavirus</taxon>
        <taxon>Branisovskavirus Kc263</taxon>
    </lineage>
</organism>
<dbReference type="Proteomes" id="UP000828443">
    <property type="component" value="Segment"/>
</dbReference>
<evidence type="ECO:0000313" key="3">
    <source>
        <dbReference type="Proteomes" id="UP000828443"/>
    </source>
</evidence>
<reference evidence="2" key="1">
    <citation type="journal article" date="2021" name="Viruses">
        <title>Novel Viruses That Lyse Plant and Human Strains of Kosakonia cowanii.</title>
        <authorList>
            <person name="Petrzik K."/>
            <person name="Brazdova S."/>
            <person name="Krawczyk K."/>
        </authorList>
    </citation>
    <scope>NUCLEOTIDE SEQUENCE</scope>
</reference>
<feature type="region of interest" description="Disordered" evidence="1">
    <location>
        <begin position="120"/>
        <end position="145"/>
    </location>
</feature>
<dbReference type="GO" id="GO:0000428">
    <property type="term" value="C:DNA-directed RNA polymerase complex"/>
    <property type="evidence" value="ECO:0007669"/>
    <property type="project" value="UniProtKB-KW"/>
</dbReference>
<keyword evidence="2" id="KW-0804">Transcription</keyword>
<protein>
    <submittedName>
        <fullName evidence="2">DNA-directed RNA polymerase subunit beta</fullName>
    </submittedName>
</protein>